<name>A0A819T4N3_9BILA</name>
<dbReference type="GO" id="GO:0043113">
    <property type="term" value="P:receptor clustering"/>
    <property type="evidence" value="ECO:0007669"/>
    <property type="project" value="TreeGrafter"/>
</dbReference>
<comment type="subcellular location">
    <subcellularLocation>
        <location evidence="1">Membrane</location>
    </subcellularLocation>
</comment>
<dbReference type="Gene3D" id="2.30.42.10">
    <property type="match status" value="2"/>
</dbReference>
<sequence length="377" mass="43485">FFVFFSKTNSSHGSLGFTITGGIDLPFINHHFNFIIITKIAENGLAYRDKQLKLYDIILRVNNIDFTNIKHQTAVDILRASGKKVQLLIRRLAPLYSEEIELKHSGKLGIYIKGGIGDDYSMNDHGIFITDINEHQTNKQLHIDDRLLQISSAFNTYDLRFVTYEHAKKYIRLACTESQTIKLYVAHTRHTERVQIQQTILHQGQYDHLGSNDGKHVQVNKNNYATALNTNHRMISKPTDEYDVPNNTMRNENELIMSSTFDDHPRYKNRLLNSRDINHSTGFLPKERSQANPIGSVMTQPEINRQEIQKSQNLKQHVNSTDPNAAIKQETTQESKLREAAIRDAHEERIRREIGKMSQIARKNKDGTSEGLRWHID</sequence>
<dbReference type="PROSITE" id="PS50106">
    <property type="entry name" value="PDZ"/>
    <property type="match status" value="2"/>
</dbReference>
<dbReference type="SUPFAM" id="SSF50156">
    <property type="entry name" value="PDZ domain-like"/>
    <property type="match status" value="2"/>
</dbReference>
<evidence type="ECO:0000313" key="5">
    <source>
        <dbReference type="Proteomes" id="UP000663868"/>
    </source>
</evidence>
<dbReference type="GO" id="GO:0097120">
    <property type="term" value="P:receptor localization to synapse"/>
    <property type="evidence" value="ECO:0007669"/>
    <property type="project" value="TreeGrafter"/>
</dbReference>
<dbReference type="GO" id="GO:0019901">
    <property type="term" value="F:protein kinase binding"/>
    <property type="evidence" value="ECO:0007669"/>
    <property type="project" value="TreeGrafter"/>
</dbReference>
<evidence type="ECO:0000259" key="3">
    <source>
        <dbReference type="PROSITE" id="PS50106"/>
    </source>
</evidence>
<evidence type="ECO:0000256" key="1">
    <source>
        <dbReference type="ARBA" id="ARBA00004370"/>
    </source>
</evidence>
<feature type="domain" description="PDZ" evidence="3">
    <location>
        <begin position="2"/>
        <end position="93"/>
    </location>
</feature>
<dbReference type="SMART" id="SM00228">
    <property type="entry name" value="PDZ"/>
    <property type="match status" value="2"/>
</dbReference>
<reference evidence="4" key="1">
    <citation type="submission" date="2021-02" db="EMBL/GenBank/DDBJ databases">
        <authorList>
            <person name="Nowell W R."/>
        </authorList>
    </citation>
    <scope>NUCLEOTIDE SEQUENCE</scope>
</reference>
<proteinExistence type="predicted"/>
<dbReference type="InterPro" id="IPR050614">
    <property type="entry name" value="Synaptic_Scaffolding_LAP-MAGUK"/>
</dbReference>
<feature type="domain" description="PDZ" evidence="3">
    <location>
        <begin position="97"/>
        <end position="172"/>
    </location>
</feature>
<dbReference type="PANTHER" id="PTHR23119:SF51">
    <property type="entry name" value="DISKS LARGE 1 TUMOR SUPPRESSOR PROTEIN"/>
    <property type="match status" value="1"/>
</dbReference>
<dbReference type="GO" id="GO:0045197">
    <property type="term" value="P:establishment or maintenance of epithelial cell apical/basal polarity"/>
    <property type="evidence" value="ECO:0007669"/>
    <property type="project" value="TreeGrafter"/>
</dbReference>
<dbReference type="Pfam" id="PF00595">
    <property type="entry name" value="PDZ"/>
    <property type="match status" value="1"/>
</dbReference>
<dbReference type="GO" id="GO:0098609">
    <property type="term" value="P:cell-cell adhesion"/>
    <property type="evidence" value="ECO:0007669"/>
    <property type="project" value="TreeGrafter"/>
</dbReference>
<dbReference type="InterPro" id="IPR001478">
    <property type="entry name" value="PDZ"/>
</dbReference>
<accession>A0A819T4N3</accession>
<dbReference type="GO" id="GO:0030054">
    <property type="term" value="C:cell junction"/>
    <property type="evidence" value="ECO:0007669"/>
    <property type="project" value="TreeGrafter"/>
</dbReference>
<dbReference type="AlphaFoldDB" id="A0A819T4N3"/>
<comment type="caution">
    <text evidence="4">The sequence shown here is derived from an EMBL/GenBank/DDBJ whole genome shotgun (WGS) entry which is preliminary data.</text>
</comment>
<keyword evidence="2" id="KW-0472">Membrane</keyword>
<evidence type="ECO:0000313" key="4">
    <source>
        <dbReference type="EMBL" id="CAF4073778.1"/>
    </source>
</evidence>
<dbReference type="PANTHER" id="PTHR23119">
    <property type="entry name" value="DISCS LARGE"/>
    <property type="match status" value="1"/>
</dbReference>
<evidence type="ECO:0000256" key="2">
    <source>
        <dbReference type="ARBA" id="ARBA00023136"/>
    </source>
</evidence>
<organism evidence="4 5">
    <name type="scientific">Adineta steineri</name>
    <dbReference type="NCBI Taxonomy" id="433720"/>
    <lineage>
        <taxon>Eukaryota</taxon>
        <taxon>Metazoa</taxon>
        <taxon>Spiralia</taxon>
        <taxon>Gnathifera</taxon>
        <taxon>Rotifera</taxon>
        <taxon>Eurotatoria</taxon>
        <taxon>Bdelloidea</taxon>
        <taxon>Adinetida</taxon>
        <taxon>Adinetidae</taxon>
        <taxon>Adineta</taxon>
    </lineage>
</organism>
<protein>
    <recommendedName>
        <fullName evidence="3">PDZ domain-containing protein</fullName>
    </recommendedName>
</protein>
<dbReference type="EMBL" id="CAJOBB010004094">
    <property type="protein sequence ID" value="CAF4073778.1"/>
    <property type="molecule type" value="Genomic_DNA"/>
</dbReference>
<gene>
    <name evidence="4" type="ORF">KXQ929_LOCUS32909</name>
</gene>
<feature type="non-terminal residue" evidence="4">
    <location>
        <position position="1"/>
    </location>
</feature>
<dbReference type="Proteomes" id="UP000663868">
    <property type="component" value="Unassembled WGS sequence"/>
</dbReference>
<dbReference type="GO" id="GO:0016323">
    <property type="term" value="C:basolateral plasma membrane"/>
    <property type="evidence" value="ECO:0007669"/>
    <property type="project" value="TreeGrafter"/>
</dbReference>
<dbReference type="InterPro" id="IPR036034">
    <property type="entry name" value="PDZ_sf"/>
</dbReference>